<proteinExistence type="predicted"/>
<feature type="transmembrane region" description="Helical" evidence="1">
    <location>
        <begin position="23"/>
        <end position="47"/>
    </location>
</feature>
<evidence type="ECO:0000313" key="3">
    <source>
        <dbReference type="Proteomes" id="UP000037510"/>
    </source>
</evidence>
<sequence>MTVIIEDTEDVPCSHCDLIRKSFIVIAVSAVVPMVFFAALLLLATIGTIDAYMKNSTSMIVEFIFGLLYVQLFVATSILIVSFRKSRYPILKYHYWYLIFHVVVMAMFICSCLLMMAINEAYTLCGIVVFGGVLYFYGVRRFLNRNRHMWTNLRRLY</sequence>
<keyword evidence="1" id="KW-0472">Membrane</keyword>
<dbReference type="AlphaFoldDB" id="A0A0L7L4M2"/>
<protein>
    <submittedName>
        <fullName evidence="2">Uncharacterized protein</fullName>
    </submittedName>
</protein>
<organism evidence="2 3">
    <name type="scientific">Operophtera brumata</name>
    <name type="common">Winter moth</name>
    <name type="synonym">Phalaena brumata</name>
    <dbReference type="NCBI Taxonomy" id="104452"/>
    <lineage>
        <taxon>Eukaryota</taxon>
        <taxon>Metazoa</taxon>
        <taxon>Ecdysozoa</taxon>
        <taxon>Arthropoda</taxon>
        <taxon>Hexapoda</taxon>
        <taxon>Insecta</taxon>
        <taxon>Pterygota</taxon>
        <taxon>Neoptera</taxon>
        <taxon>Endopterygota</taxon>
        <taxon>Lepidoptera</taxon>
        <taxon>Glossata</taxon>
        <taxon>Ditrysia</taxon>
        <taxon>Geometroidea</taxon>
        <taxon>Geometridae</taxon>
        <taxon>Larentiinae</taxon>
        <taxon>Operophtera</taxon>
    </lineage>
</organism>
<name>A0A0L7L4M2_OPEBR</name>
<evidence type="ECO:0000313" key="2">
    <source>
        <dbReference type="EMBL" id="KOB70422.1"/>
    </source>
</evidence>
<feature type="transmembrane region" description="Helical" evidence="1">
    <location>
        <begin position="59"/>
        <end position="83"/>
    </location>
</feature>
<keyword evidence="1" id="KW-0812">Transmembrane</keyword>
<feature type="transmembrane region" description="Helical" evidence="1">
    <location>
        <begin position="95"/>
        <end position="115"/>
    </location>
</feature>
<dbReference type="EMBL" id="JTDY01002952">
    <property type="protein sequence ID" value="KOB70422.1"/>
    <property type="molecule type" value="Genomic_DNA"/>
</dbReference>
<keyword evidence="3" id="KW-1185">Reference proteome</keyword>
<accession>A0A0L7L4M2</accession>
<keyword evidence="1" id="KW-1133">Transmembrane helix</keyword>
<evidence type="ECO:0000256" key="1">
    <source>
        <dbReference type="SAM" id="Phobius"/>
    </source>
</evidence>
<gene>
    <name evidence="2" type="ORF">OBRU01_05214</name>
</gene>
<dbReference type="Proteomes" id="UP000037510">
    <property type="component" value="Unassembled WGS sequence"/>
</dbReference>
<comment type="caution">
    <text evidence="2">The sequence shown here is derived from an EMBL/GenBank/DDBJ whole genome shotgun (WGS) entry which is preliminary data.</text>
</comment>
<reference evidence="2 3" key="1">
    <citation type="journal article" date="2015" name="Genome Biol. Evol.">
        <title>The genome of winter moth (Operophtera brumata) provides a genomic perspective on sexual dimorphism and phenology.</title>
        <authorList>
            <person name="Derks M.F."/>
            <person name="Smit S."/>
            <person name="Salis L."/>
            <person name="Schijlen E."/>
            <person name="Bossers A."/>
            <person name="Mateman C."/>
            <person name="Pijl A.S."/>
            <person name="de Ridder D."/>
            <person name="Groenen M.A."/>
            <person name="Visser M.E."/>
            <person name="Megens H.J."/>
        </authorList>
    </citation>
    <scope>NUCLEOTIDE SEQUENCE [LARGE SCALE GENOMIC DNA]</scope>
    <source>
        <strain evidence="2">WM2013NL</strain>
        <tissue evidence="2">Head and thorax</tissue>
    </source>
</reference>
<feature type="transmembrane region" description="Helical" evidence="1">
    <location>
        <begin position="121"/>
        <end position="139"/>
    </location>
</feature>